<dbReference type="GO" id="GO:0004337">
    <property type="term" value="F:(2E,6E)-farnesyl diphosphate synthase activity"/>
    <property type="evidence" value="ECO:0007669"/>
    <property type="project" value="UniProtKB-EC"/>
</dbReference>
<dbReference type="NCBIfam" id="NF045485">
    <property type="entry name" value="FPPsyn"/>
    <property type="match status" value="1"/>
</dbReference>
<evidence type="ECO:0000256" key="2">
    <source>
        <dbReference type="ARBA" id="ARBA00006706"/>
    </source>
</evidence>
<dbReference type="Pfam" id="PF00348">
    <property type="entry name" value="polyprenyl_synt"/>
    <property type="match status" value="1"/>
</dbReference>
<keyword evidence="6" id="KW-0479">Metal-binding</keyword>
<evidence type="ECO:0000256" key="4">
    <source>
        <dbReference type="ARBA" id="ARBA00015100"/>
    </source>
</evidence>
<evidence type="ECO:0000256" key="6">
    <source>
        <dbReference type="ARBA" id="ARBA00022723"/>
    </source>
</evidence>
<keyword evidence="5 12" id="KW-0808">Transferase</keyword>
<keyword evidence="14" id="KW-1185">Reference proteome</keyword>
<evidence type="ECO:0000313" key="14">
    <source>
        <dbReference type="Proteomes" id="UP000076603"/>
    </source>
</evidence>
<evidence type="ECO:0000256" key="12">
    <source>
        <dbReference type="RuleBase" id="RU004466"/>
    </source>
</evidence>
<dbReference type="Proteomes" id="UP000076603">
    <property type="component" value="Unassembled WGS sequence"/>
</dbReference>
<name>A0A162URS1_9CLOT</name>
<evidence type="ECO:0000256" key="7">
    <source>
        <dbReference type="ARBA" id="ARBA00022842"/>
    </source>
</evidence>
<dbReference type="InterPro" id="IPR008949">
    <property type="entry name" value="Isoprenoid_synthase_dom_sf"/>
</dbReference>
<comment type="similarity">
    <text evidence="2 12">Belongs to the FPP/GGPP synthase family.</text>
</comment>
<protein>
    <recommendedName>
        <fullName evidence="4">Farnesyl diphosphate synthase</fullName>
        <ecNumber evidence="3">2.5.1.10</ecNumber>
    </recommendedName>
    <alternativeName>
        <fullName evidence="10">(2E,6E)-farnesyl diphosphate synthase</fullName>
    </alternativeName>
    <alternativeName>
        <fullName evidence="9">Geranyltranstransferase</fullName>
    </alternativeName>
</protein>
<dbReference type="OrthoDB" id="9805316at2"/>
<accession>A0A162URS1</accession>
<evidence type="ECO:0000256" key="3">
    <source>
        <dbReference type="ARBA" id="ARBA00012439"/>
    </source>
</evidence>
<dbReference type="STRING" id="1121326.CLMAG_12770"/>
<proteinExistence type="inferred from homology"/>
<dbReference type="FunFam" id="1.10.600.10:FF:000001">
    <property type="entry name" value="Geranylgeranyl diphosphate synthase"/>
    <property type="match status" value="1"/>
</dbReference>
<dbReference type="EC" id="2.5.1.10" evidence="3"/>
<dbReference type="SUPFAM" id="SSF48576">
    <property type="entry name" value="Terpenoid synthases"/>
    <property type="match status" value="1"/>
</dbReference>
<evidence type="ECO:0000256" key="9">
    <source>
        <dbReference type="ARBA" id="ARBA00032380"/>
    </source>
</evidence>
<evidence type="ECO:0000256" key="1">
    <source>
        <dbReference type="ARBA" id="ARBA00001946"/>
    </source>
</evidence>
<keyword evidence="8" id="KW-0414">Isoprene biosynthesis</keyword>
<dbReference type="GO" id="GO:0046872">
    <property type="term" value="F:metal ion binding"/>
    <property type="evidence" value="ECO:0007669"/>
    <property type="project" value="UniProtKB-KW"/>
</dbReference>
<dbReference type="InterPro" id="IPR053378">
    <property type="entry name" value="Prenyl_diphosphate_synthase"/>
</dbReference>
<dbReference type="Gene3D" id="1.10.600.10">
    <property type="entry name" value="Farnesyl Diphosphate Synthase"/>
    <property type="match status" value="1"/>
</dbReference>
<evidence type="ECO:0000256" key="5">
    <source>
        <dbReference type="ARBA" id="ARBA00022679"/>
    </source>
</evidence>
<comment type="caution">
    <text evidence="13">The sequence shown here is derived from an EMBL/GenBank/DDBJ whole genome shotgun (WGS) entry which is preliminary data.</text>
</comment>
<dbReference type="RefSeq" id="WP_066619426.1">
    <property type="nucleotide sequence ID" value="NZ_FQXL01000009.1"/>
</dbReference>
<evidence type="ECO:0000256" key="10">
    <source>
        <dbReference type="ARBA" id="ARBA00032873"/>
    </source>
</evidence>
<dbReference type="SFLD" id="SFLDS00005">
    <property type="entry name" value="Isoprenoid_Synthase_Type_I"/>
    <property type="match status" value="1"/>
</dbReference>
<evidence type="ECO:0000256" key="11">
    <source>
        <dbReference type="ARBA" id="ARBA00049399"/>
    </source>
</evidence>
<dbReference type="GO" id="GO:0005737">
    <property type="term" value="C:cytoplasm"/>
    <property type="evidence" value="ECO:0007669"/>
    <property type="project" value="UniProtKB-ARBA"/>
</dbReference>
<organism evidence="13 14">
    <name type="scientific">Clostridium magnum DSM 2767</name>
    <dbReference type="NCBI Taxonomy" id="1121326"/>
    <lineage>
        <taxon>Bacteria</taxon>
        <taxon>Bacillati</taxon>
        <taxon>Bacillota</taxon>
        <taxon>Clostridia</taxon>
        <taxon>Eubacteriales</taxon>
        <taxon>Clostridiaceae</taxon>
        <taxon>Clostridium</taxon>
    </lineage>
</organism>
<dbReference type="PROSITE" id="PS00723">
    <property type="entry name" value="POLYPRENYL_SYNTHASE_1"/>
    <property type="match status" value="1"/>
</dbReference>
<comment type="cofactor">
    <cofactor evidence="1">
        <name>Mg(2+)</name>
        <dbReference type="ChEBI" id="CHEBI:18420"/>
    </cofactor>
</comment>
<dbReference type="GO" id="GO:0016114">
    <property type="term" value="P:terpenoid biosynthetic process"/>
    <property type="evidence" value="ECO:0007669"/>
    <property type="project" value="UniProtKB-ARBA"/>
</dbReference>
<dbReference type="PANTHER" id="PTHR43281">
    <property type="entry name" value="FARNESYL DIPHOSPHATE SYNTHASE"/>
    <property type="match status" value="1"/>
</dbReference>
<dbReference type="AlphaFoldDB" id="A0A162URS1"/>
<keyword evidence="7" id="KW-0460">Magnesium</keyword>
<reference evidence="13 14" key="1">
    <citation type="submission" date="2016-04" db="EMBL/GenBank/DDBJ databases">
        <title>Genome sequence of Clostridium magnum DSM 2767.</title>
        <authorList>
            <person name="Poehlein A."/>
            <person name="Uhlig R."/>
            <person name="Fischer R."/>
            <person name="Bahl H."/>
            <person name="Daniel R."/>
        </authorList>
    </citation>
    <scope>NUCLEOTIDE SEQUENCE [LARGE SCALE GENOMIC DNA]</scope>
    <source>
        <strain evidence="13 14">DSM 2767</strain>
    </source>
</reference>
<dbReference type="SFLD" id="SFLDG01017">
    <property type="entry name" value="Polyprenyl_Transferase_Like"/>
    <property type="match status" value="1"/>
</dbReference>
<dbReference type="CDD" id="cd00685">
    <property type="entry name" value="Trans_IPPS_HT"/>
    <property type="match status" value="1"/>
</dbReference>
<comment type="catalytic activity">
    <reaction evidence="11">
        <text>isopentenyl diphosphate + (2E)-geranyl diphosphate = (2E,6E)-farnesyl diphosphate + diphosphate</text>
        <dbReference type="Rhea" id="RHEA:19361"/>
        <dbReference type="ChEBI" id="CHEBI:33019"/>
        <dbReference type="ChEBI" id="CHEBI:58057"/>
        <dbReference type="ChEBI" id="CHEBI:128769"/>
        <dbReference type="ChEBI" id="CHEBI:175763"/>
        <dbReference type="EC" id="2.5.1.10"/>
    </reaction>
</comment>
<dbReference type="InterPro" id="IPR033749">
    <property type="entry name" value="Polyprenyl_synt_CS"/>
</dbReference>
<dbReference type="EMBL" id="LWAE01000001">
    <property type="protein sequence ID" value="KZL94224.1"/>
    <property type="molecule type" value="Genomic_DNA"/>
</dbReference>
<evidence type="ECO:0000313" key="13">
    <source>
        <dbReference type="EMBL" id="KZL94224.1"/>
    </source>
</evidence>
<dbReference type="PANTHER" id="PTHR43281:SF1">
    <property type="entry name" value="FARNESYL DIPHOSPHATE SYNTHASE"/>
    <property type="match status" value="1"/>
</dbReference>
<gene>
    <name evidence="13" type="ORF">CLMAG_12770</name>
</gene>
<evidence type="ECO:0000256" key="8">
    <source>
        <dbReference type="ARBA" id="ARBA00023229"/>
    </source>
</evidence>
<sequence length="295" mass="33095">MNKKNEITVEGLRTEIDNWLDEYFKNKGSYNKKVYEAMSYSLNAGGKRIRPLLFILTYMLYKEDYKEVLPVAAALEMIHTYSLIHDDLPCMDNDDLRRGKPTNHKVFGEAIAVLAGDGLLNEAMNIMFKYCMEKDRSAIKACRMIAESSGVEGMIGGQTVDILSENTKIPIDQLYYMHSKKTGALIKAAILAGAISAQAPEIEIKNLDYYGQKLGLAFQIKDDILDIVGDTEVLGKKAKSDLDNNKTTFITTYGLNKCIEMCNSLIGECLEVLDTLKGDNSKLKDITLFLLNREK</sequence>
<dbReference type="InterPro" id="IPR000092">
    <property type="entry name" value="Polyprenyl_synt"/>
</dbReference>
<dbReference type="PROSITE" id="PS00444">
    <property type="entry name" value="POLYPRENYL_SYNTHASE_2"/>
    <property type="match status" value="1"/>
</dbReference>
<dbReference type="PATRIC" id="fig|1121326.3.peg.1245"/>